<dbReference type="GO" id="GO:0000257">
    <property type="term" value="F:nitrilase activity"/>
    <property type="evidence" value="ECO:0007669"/>
    <property type="project" value="TreeGrafter"/>
</dbReference>
<evidence type="ECO:0000313" key="5">
    <source>
        <dbReference type="Proteomes" id="UP000197535"/>
    </source>
</evidence>
<accession>A0A254T6N0</accession>
<dbReference type="SMART" id="SM01057">
    <property type="entry name" value="Carb_anhydrase"/>
    <property type="match status" value="1"/>
</dbReference>
<reference evidence="4 5" key="1">
    <citation type="submission" date="2016-02" db="EMBL/GenBank/DDBJ databases">
        <authorList>
            <person name="Wen L."/>
            <person name="He K."/>
            <person name="Yang H."/>
        </authorList>
    </citation>
    <scope>NUCLEOTIDE SEQUENCE [LARGE SCALE GENOMIC DNA]</scope>
    <source>
        <strain evidence="4 5">TSA40</strain>
    </source>
</reference>
<dbReference type="GO" id="GO:0018822">
    <property type="term" value="F:nitrile hydratase activity"/>
    <property type="evidence" value="ECO:0007669"/>
    <property type="project" value="TreeGrafter"/>
</dbReference>
<dbReference type="SUPFAM" id="SSF51069">
    <property type="entry name" value="Carbonic anhydrase"/>
    <property type="match status" value="1"/>
</dbReference>
<dbReference type="Proteomes" id="UP000197535">
    <property type="component" value="Unassembled WGS sequence"/>
</dbReference>
<dbReference type="InterPro" id="IPR001148">
    <property type="entry name" value="CA_dom"/>
</dbReference>
<dbReference type="PROSITE" id="PS00921">
    <property type="entry name" value="NITRIL_CHT_2"/>
    <property type="match status" value="1"/>
</dbReference>
<comment type="similarity">
    <text evidence="1">Belongs to the carbon-nitrogen hydrolase superfamily. Nitrilase family.</text>
</comment>
<dbReference type="Gene3D" id="3.60.110.10">
    <property type="entry name" value="Carbon-nitrogen hydrolase"/>
    <property type="match status" value="1"/>
</dbReference>
<organism evidence="4 5">
    <name type="scientific">Noviherbaspirillum denitrificans</name>
    <dbReference type="NCBI Taxonomy" id="1968433"/>
    <lineage>
        <taxon>Bacteria</taxon>
        <taxon>Pseudomonadati</taxon>
        <taxon>Pseudomonadota</taxon>
        <taxon>Betaproteobacteria</taxon>
        <taxon>Burkholderiales</taxon>
        <taxon>Oxalobacteraceae</taxon>
        <taxon>Noviherbaspirillum</taxon>
    </lineage>
</organism>
<dbReference type="PROSITE" id="PS51144">
    <property type="entry name" value="ALPHA_CA_2"/>
    <property type="match status" value="1"/>
</dbReference>
<dbReference type="Gene3D" id="3.10.200.10">
    <property type="entry name" value="Alpha carbonic anhydrase"/>
    <property type="match status" value="1"/>
</dbReference>
<evidence type="ECO:0000313" key="4">
    <source>
        <dbReference type="EMBL" id="OWW18306.1"/>
    </source>
</evidence>
<dbReference type="GO" id="GO:0051410">
    <property type="term" value="P:detoxification of nitrogen compound"/>
    <property type="evidence" value="ECO:0007669"/>
    <property type="project" value="TreeGrafter"/>
</dbReference>
<dbReference type="PANTHER" id="PTHR46044">
    <property type="entry name" value="NITRILASE"/>
    <property type="match status" value="1"/>
</dbReference>
<dbReference type="SUPFAM" id="SSF56317">
    <property type="entry name" value="Carbon-nitrogen hydrolase"/>
    <property type="match status" value="1"/>
</dbReference>
<evidence type="ECO:0000256" key="1">
    <source>
        <dbReference type="ARBA" id="ARBA00008129"/>
    </source>
</evidence>
<dbReference type="CDD" id="cd03124">
    <property type="entry name" value="alpha_CA_prokaryotic_like"/>
    <property type="match status" value="1"/>
</dbReference>
<dbReference type="InterPro" id="IPR036398">
    <property type="entry name" value="CA_dom_sf"/>
</dbReference>
<sequence>MLVVGVIERGGGTLYCCVLFFDADGNCLGKHRKLMPTGAERLIWGFGDGSTLPVFDSPLGRIGAVICWENYMPLLRMAMYAKGIQIYCAPTADPRDSWLASMRHIAIEGRCFVLACNQYLLRHQVAPDAPNALGDAADSVLQWGGSCIVNPFGEVLAGPDYDGEAVIVAEIDIAAIGAKKAELPALAFSYTPTAAEVVNNGHTIQVNLAEGGTLTLDGVPYKLLQFHFHTPSEERINGKSYPLVAHLVHKSAEGKLAVVGVMIKEGKINTALKEVFDNLSNAEGEKKALNGDLKIADMLPSGGYYKYTGSLTTPPCSEGVRWQVMKQPIEASKDQIKAFQKLYKMNARPVQPLNGRKLEQS</sequence>
<dbReference type="Pfam" id="PF00795">
    <property type="entry name" value="CN_hydrolase"/>
    <property type="match status" value="1"/>
</dbReference>
<evidence type="ECO:0008006" key="6">
    <source>
        <dbReference type="Google" id="ProtNLM"/>
    </source>
</evidence>
<proteinExistence type="inferred from homology"/>
<dbReference type="InterPro" id="IPR036526">
    <property type="entry name" value="C-N_Hydrolase_sf"/>
</dbReference>
<feature type="domain" description="CN hydrolase" evidence="2">
    <location>
        <begin position="1"/>
        <end position="173"/>
    </location>
</feature>
<dbReference type="InterPro" id="IPR000132">
    <property type="entry name" value="Nitrilase/CN_hydratase_CS"/>
</dbReference>
<comment type="caution">
    <text evidence="4">The sequence shown here is derived from an EMBL/GenBank/DDBJ whole genome shotgun (WGS) entry which is preliminary data.</text>
</comment>
<keyword evidence="5" id="KW-1185">Reference proteome</keyword>
<dbReference type="EMBL" id="LSTO01000011">
    <property type="protein sequence ID" value="OWW18306.1"/>
    <property type="molecule type" value="Genomic_DNA"/>
</dbReference>
<evidence type="ECO:0000259" key="3">
    <source>
        <dbReference type="PROSITE" id="PS51144"/>
    </source>
</evidence>
<evidence type="ECO:0000259" key="2">
    <source>
        <dbReference type="PROSITE" id="PS50263"/>
    </source>
</evidence>
<dbReference type="InterPro" id="IPR044149">
    <property type="entry name" value="Nitrilases_CHs"/>
</dbReference>
<protein>
    <recommendedName>
        <fullName evidence="6">Alpha-carbonic anhydrase domain-containing protein</fullName>
    </recommendedName>
</protein>
<name>A0A254T6N0_9BURK</name>
<dbReference type="AlphaFoldDB" id="A0A254T6N0"/>
<dbReference type="PROSITE" id="PS50263">
    <property type="entry name" value="CN_HYDROLASE"/>
    <property type="match status" value="1"/>
</dbReference>
<gene>
    <name evidence="4" type="ORF">AYR66_01650</name>
</gene>
<dbReference type="InterPro" id="IPR041891">
    <property type="entry name" value="Alpha_CA_prokaryot-like"/>
</dbReference>
<dbReference type="PANTHER" id="PTHR46044:SF1">
    <property type="entry name" value="CN HYDROLASE DOMAIN-CONTAINING PROTEIN"/>
    <property type="match status" value="1"/>
</dbReference>
<dbReference type="InterPro" id="IPR003010">
    <property type="entry name" value="C-N_Hydrolase"/>
</dbReference>
<feature type="domain" description="Alpha-carbonic anhydrase" evidence="3">
    <location>
        <begin position="141"/>
        <end position="361"/>
    </location>
</feature>